<gene>
    <name evidence="3" type="ORF">M440DRAFT_362931</name>
</gene>
<evidence type="ECO:0000313" key="4">
    <source>
        <dbReference type="Proteomes" id="UP000240760"/>
    </source>
</evidence>
<evidence type="ECO:0000313" key="3">
    <source>
        <dbReference type="EMBL" id="PTB75488.1"/>
    </source>
</evidence>
<dbReference type="OrthoDB" id="5620at2759"/>
<keyword evidence="1" id="KW-0539">Nucleus</keyword>
<feature type="region of interest" description="Disordered" evidence="2">
    <location>
        <begin position="76"/>
        <end position="96"/>
    </location>
</feature>
<dbReference type="Proteomes" id="UP000240760">
    <property type="component" value="Unassembled WGS sequence"/>
</dbReference>
<reference evidence="3 4" key="1">
    <citation type="submission" date="2016-07" db="EMBL/GenBank/DDBJ databases">
        <title>Multiple horizontal gene transfer events from other fungi enriched the ability of initially mycotrophic Trichoderma (Ascomycota) to feed on dead plant biomass.</title>
        <authorList>
            <consortium name="DOE Joint Genome Institute"/>
            <person name="Aerts A."/>
            <person name="Atanasova L."/>
            <person name="Chenthamara K."/>
            <person name="Zhang J."/>
            <person name="Grujic M."/>
            <person name="Henrissat B."/>
            <person name="Kuo A."/>
            <person name="Salamov A."/>
            <person name="Lipzen A."/>
            <person name="Labutti K."/>
            <person name="Barry K."/>
            <person name="Miao Y."/>
            <person name="Rahimi M.J."/>
            <person name="Shen Q."/>
            <person name="Grigoriev I.V."/>
            <person name="Kubicek C.P."/>
            <person name="Druzhinina I.S."/>
        </authorList>
    </citation>
    <scope>NUCLEOTIDE SEQUENCE [LARGE SCALE GENOMIC DNA]</scope>
    <source>
        <strain evidence="3 4">ATCC 18648</strain>
    </source>
</reference>
<dbReference type="AlphaFoldDB" id="A0A2T4C1P5"/>
<dbReference type="PANTHER" id="PTHR37540">
    <property type="entry name" value="TRANSCRIPTION FACTOR (ACR-2), PUTATIVE-RELATED-RELATED"/>
    <property type="match status" value="1"/>
</dbReference>
<dbReference type="InterPro" id="IPR021858">
    <property type="entry name" value="Fun_TF"/>
</dbReference>
<evidence type="ECO:0000256" key="1">
    <source>
        <dbReference type="ARBA" id="ARBA00023242"/>
    </source>
</evidence>
<keyword evidence="4" id="KW-1185">Reference proteome</keyword>
<proteinExistence type="predicted"/>
<evidence type="ECO:0008006" key="5">
    <source>
        <dbReference type="Google" id="ProtNLM"/>
    </source>
</evidence>
<protein>
    <recommendedName>
        <fullName evidence="5">Transcription factor domain-containing protein</fullName>
    </recommendedName>
</protein>
<organism evidence="3 4">
    <name type="scientific">Trichoderma longibrachiatum ATCC 18648</name>
    <dbReference type="NCBI Taxonomy" id="983965"/>
    <lineage>
        <taxon>Eukaryota</taxon>
        <taxon>Fungi</taxon>
        <taxon>Dikarya</taxon>
        <taxon>Ascomycota</taxon>
        <taxon>Pezizomycotina</taxon>
        <taxon>Sordariomycetes</taxon>
        <taxon>Hypocreomycetidae</taxon>
        <taxon>Hypocreales</taxon>
        <taxon>Hypocreaceae</taxon>
        <taxon>Trichoderma</taxon>
    </lineage>
</organism>
<name>A0A2T4C1P5_TRILO</name>
<sequence length="303" mass="33284">MSLPSRAKVHFVYLTDPVKGSAISSHKGAKSHAARHGHARIRRQRMNGYQKEWKKHEGGSQVLSVATADTVSSASLDHPDLVGGSHSRQKVSGGSMGTSREIVLQFTRSSEPSLEPSPLSSVSNNIYSLHGTRVNWTQQFLIHHYVSFVIPFGKRHCQRYTDSSVWKRFMFTELFPVALANPGLLSAILLAACRSLFEQDKNSRYVQLATYYKLVCLRSMSELLADQTTRVGDSAIAQASLLAADELNLGDRDVSMQHIEAANRMVAMQGGSAMLGMNGFLAAIVDTLTCALARRDPMSCDMP</sequence>
<dbReference type="STRING" id="983965.A0A2T4C1P5"/>
<dbReference type="EMBL" id="KZ679133">
    <property type="protein sequence ID" value="PTB75488.1"/>
    <property type="molecule type" value="Genomic_DNA"/>
</dbReference>
<dbReference type="Pfam" id="PF11951">
    <property type="entry name" value="Fungal_trans_2"/>
    <property type="match status" value="1"/>
</dbReference>
<evidence type="ECO:0000256" key="2">
    <source>
        <dbReference type="SAM" id="MobiDB-lite"/>
    </source>
</evidence>
<accession>A0A2T4C1P5</accession>
<dbReference type="PANTHER" id="PTHR37540:SF5">
    <property type="entry name" value="TRANSCRIPTION FACTOR DOMAIN-CONTAINING PROTEIN"/>
    <property type="match status" value="1"/>
</dbReference>